<dbReference type="EMBL" id="GGEC01062097">
    <property type="protein sequence ID" value="MBX42581.1"/>
    <property type="molecule type" value="Transcribed_RNA"/>
</dbReference>
<accession>A0A2P2NJB4</accession>
<sequence length="17" mass="2036">MIKHWIKILCPAEKIVL</sequence>
<dbReference type="AlphaFoldDB" id="A0A2P2NJB4"/>
<proteinExistence type="predicted"/>
<organism evidence="1">
    <name type="scientific">Rhizophora mucronata</name>
    <name type="common">Asiatic mangrove</name>
    <dbReference type="NCBI Taxonomy" id="61149"/>
    <lineage>
        <taxon>Eukaryota</taxon>
        <taxon>Viridiplantae</taxon>
        <taxon>Streptophyta</taxon>
        <taxon>Embryophyta</taxon>
        <taxon>Tracheophyta</taxon>
        <taxon>Spermatophyta</taxon>
        <taxon>Magnoliopsida</taxon>
        <taxon>eudicotyledons</taxon>
        <taxon>Gunneridae</taxon>
        <taxon>Pentapetalae</taxon>
        <taxon>rosids</taxon>
        <taxon>fabids</taxon>
        <taxon>Malpighiales</taxon>
        <taxon>Rhizophoraceae</taxon>
        <taxon>Rhizophora</taxon>
    </lineage>
</organism>
<reference evidence="1" key="1">
    <citation type="submission" date="2018-02" db="EMBL/GenBank/DDBJ databases">
        <title>Rhizophora mucronata_Transcriptome.</title>
        <authorList>
            <person name="Meera S.P."/>
            <person name="Sreeshan A."/>
            <person name="Augustine A."/>
        </authorList>
    </citation>
    <scope>NUCLEOTIDE SEQUENCE</scope>
    <source>
        <tissue evidence="1">Leaf</tissue>
    </source>
</reference>
<protein>
    <submittedName>
        <fullName evidence="1">Uncharacterized protein</fullName>
    </submittedName>
</protein>
<evidence type="ECO:0000313" key="1">
    <source>
        <dbReference type="EMBL" id="MBX42581.1"/>
    </source>
</evidence>
<name>A0A2P2NJB4_RHIMU</name>